<accession>A0A481YWF5</accession>
<evidence type="ECO:0000313" key="1">
    <source>
        <dbReference type="EMBL" id="QBK87207.1"/>
    </source>
</evidence>
<gene>
    <name evidence="1" type="ORF">LCMAC201_01090</name>
</gene>
<proteinExistence type="predicted"/>
<protein>
    <submittedName>
        <fullName evidence="1">Uncharacterized protein</fullName>
    </submittedName>
</protein>
<dbReference type="EMBL" id="MK500345">
    <property type="protein sequence ID" value="QBK87207.1"/>
    <property type="molecule type" value="Genomic_DNA"/>
</dbReference>
<sequence length="50" mass="6005">MVAYILYDYCKNHNTNLCKHFNQIADEMFATPSCSKSIWKIRFDREKSEN</sequence>
<name>A0A481YWF5_9VIRU</name>
<organism evidence="1">
    <name type="scientific">Marseillevirus LCMAC201</name>
    <dbReference type="NCBI Taxonomy" id="2506605"/>
    <lineage>
        <taxon>Viruses</taxon>
        <taxon>Varidnaviria</taxon>
        <taxon>Bamfordvirae</taxon>
        <taxon>Nucleocytoviricota</taxon>
        <taxon>Megaviricetes</taxon>
        <taxon>Pimascovirales</taxon>
        <taxon>Pimascovirales incertae sedis</taxon>
        <taxon>Marseilleviridae</taxon>
    </lineage>
</organism>
<reference evidence="1" key="1">
    <citation type="journal article" date="2019" name="MBio">
        <title>Virus Genomes from Deep Sea Sediments Expand the Ocean Megavirome and Support Independent Origins of Viral Gigantism.</title>
        <authorList>
            <person name="Backstrom D."/>
            <person name="Yutin N."/>
            <person name="Jorgensen S.L."/>
            <person name="Dharamshi J."/>
            <person name="Homa F."/>
            <person name="Zaremba-Niedwiedzka K."/>
            <person name="Spang A."/>
            <person name="Wolf Y.I."/>
            <person name="Koonin E.V."/>
            <person name="Ettema T.J."/>
        </authorList>
    </citation>
    <scope>NUCLEOTIDE SEQUENCE</scope>
</reference>